<feature type="region of interest" description="Disordered" evidence="2">
    <location>
        <begin position="191"/>
        <end position="233"/>
    </location>
</feature>
<feature type="compositionally biased region" description="Basic and acidic residues" evidence="2">
    <location>
        <begin position="452"/>
        <end position="477"/>
    </location>
</feature>
<dbReference type="RefSeq" id="XP_067917056.1">
    <property type="nucleotide sequence ID" value="XM_068070968.1"/>
</dbReference>
<feature type="compositionally biased region" description="Basic and acidic residues" evidence="2">
    <location>
        <begin position="316"/>
        <end position="339"/>
    </location>
</feature>
<evidence type="ECO:0000313" key="4">
    <source>
        <dbReference type="Proteomes" id="UP000221165"/>
    </source>
</evidence>
<dbReference type="AlphaFoldDB" id="A0A2C6KFK2"/>
<reference evidence="3 4" key="1">
    <citation type="journal article" date="2017" name="Int. J. Parasitol.">
        <title>The genome of the protozoan parasite Cystoisospora suis and a reverse vaccinology approach to identify vaccine candidates.</title>
        <authorList>
            <person name="Palmieri N."/>
            <person name="Shrestha A."/>
            <person name="Ruttkowski B."/>
            <person name="Beck T."/>
            <person name="Vogl C."/>
            <person name="Tomley F."/>
            <person name="Blake D.P."/>
            <person name="Joachim A."/>
        </authorList>
    </citation>
    <scope>NUCLEOTIDE SEQUENCE [LARGE SCALE GENOMIC DNA]</scope>
    <source>
        <strain evidence="3 4">Wien I</strain>
    </source>
</reference>
<dbReference type="GeneID" id="94434179"/>
<feature type="region of interest" description="Disordered" evidence="2">
    <location>
        <begin position="311"/>
        <end position="500"/>
    </location>
</feature>
<evidence type="ECO:0000313" key="3">
    <source>
        <dbReference type="EMBL" id="PHJ15322.1"/>
    </source>
</evidence>
<sequence length="524" mass="60846">MEILRIKDELKEKERELDESKRILQDVHREKETLRENLQDILENRSLLQSLKDYILSSSSSTSLPSFSCMSGEDLFLSGQPLNVWEGEKRQDLQTTSPLSLEMRRDHRRDGDLLASLSRTHDKEKVPLLSLLSRCMKREEKERRAGCSREMKERKEEEEGKKWIKKWLKNTGGETGEKVLKERTCNGIEEEKTKKKKKSDLECMHSRERLRHAEEENEVDTKDKENRHSLLPNLKEKEREKTFFFPSLTGERRSDCFFPPTQGGVPSNSSRNTSLSSSSSFDLKKTLFFSTFSSSSFDPSSVPLPIIIHPYEGEEDEKKDKRNDETIDVHFEGSRDLRISSRQKIPSTFHPSPPNPRHGKKSLYYPHLSSSSSHSAGSKPREERSASRQSSSSSSSLQSDTKIRLSHSYPLSPMKTETASVDRKKDQNYYTESNKKKKKSMERRESSRRRRSSTEKEKKSLLEKRSDGEGRDTTEERRRRKKTEIKTENVVSPYQEEAKSLEEEKKLYISAFLDRKELCDSVSS</sequence>
<evidence type="ECO:0000256" key="1">
    <source>
        <dbReference type="SAM" id="Coils"/>
    </source>
</evidence>
<feature type="region of interest" description="Disordered" evidence="2">
    <location>
        <begin position="250"/>
        <end position="279"/>
    </location>
</feature>
<dbReference type="VEuPathDB" id="ToxoDB:CSUI_010867"/>
<feature type="compositionally biased region" description="Low complexity" evidence="2">
    <location>
        <begin position="387"/>
        <end position="399"/>
    </location>
</feature>
<organism evidence="3 4">
    <name type="scientific">Cystoisospora suis</name>
    <dbReference type="NCBI Taxonomy" id="483139"/>
    <lineage>
        <taxon>Eukaryota</taxon>
        <taxon>Sar</taxon>
        <taxon>Alveolata</taxon>
        <taxon>Apicomplexa</taxon>
        <taxon>Conoidasida</taxon>
        <taxon>Coccidia</taxon>
        <taxon>Eucoccidiorida</taxon>
        <taxon>Eimeriorina</taxon>
        <taxon>Sarcocystidae</taxon>
        <taxon>Cystoisospora</taxon>
    </lineage>
</organism>
<dbReference type="Proteomes" id="UP000221165">
    <property type="component" value="Unassembled WGS sequence"/>
</dbReference>
<feature type="compositionally biased region" description="Low complexity" evidence="2">
    <location>
        <begin position="267"/>
        <end position="279"/>
    </location>
</feature>
<feature type="compositionally biased region" description="Low complexity" evidence="2">
    <location>
        <begin position="362"/>
        <end position="378"/>
    </location>
</feature>
<feature type="compositionally biased region" description="Polar residues" evidence="2">
    <location>
        <begin position="340"/>
        <end position="350"/>
    </location>
</feature>
<keyword evidence="4" id="KW-1185">Reference proteome</keyword>
<keyword evidence="1" id="KW-0175">Coiled coil</keyword>
<protein>
    <submittedName>
        <fullName evidence="3">Uncharacterized protein</fullName>
    </submittedName>
</protein>
<gene>
    <name evidence="3" type="ORF">CSUI_010867</name>
</gene>
<proteinExistence type="predicted"/>
<dbReference type="EMBL" id="MIGC01008644">
    <property type="protein sequence ID" value="PHJ15322.1"/>
    <property type="molecule type" value="Genomic_DNA"/>
</dbReference>
<comment type="caution">
    <text evidence="3">The sequence shown here is derived from an EMBL/GenBank/DDBJ whole genome shotgun (WGS) entry which is preliminary data.</text>
</comment>
<evidence type="ECO:0000256" key="2">
    <source>
        <dbReference type="SAM" id="MobiDB-lite"/>
    </source>
</evidence>
<name>A0A2C6KFK2_9APIC</name>
<accession>A0A2C6KFK2</accession>
<feature type="coiled-coil region" evidence="1">
    <location>
        <begin position="3"/>
        <end position="51"/>
    </location>
</feature>
<feature type="compositionally biased region" description="Basic residues" evidence="2">
    <location>
        <begin position="435"/>
        <end position="451"/>
    </location>
</feature>